<dbReference type="AlphaFoldDB" id="A0AA45QQE4"/>
<sequence>MKMKKELNKKVALKQQSEQQVKNFVQDQFFETGHWWLKTRQIIVNVCFLVFLIFPIGIFITFLTNHHVWHYLHWNYEASFLLTRHLNEIILYLFVIVLVASLALVWRNNILEQKVYPQKVTYNVQKLNQRKEIMERMYETRFGAKSFREATRYYVVEREQNLPNQLVPDLFKAGKVEIK</sequence>
<feature type="transmembrane region" description="Helical" evidence="1">
    <location>
        <begin position="89"/>
        <end position="106"/>
    </location>
</feature>
<reference evidence="2 3" key="1">
    <citation type="submission" date="2021-02" db="EMBL/GenBank/DDBJ databases">
        <title>Complete genome sequence of Lactococcus lactis strain K_LL004.</title>
        <authorList>
            <person name="Kim H.B."/>
        </authorList>
    </citation>
    <scope>NUCLEOTIDE SEQUENCE [LARGE SCALE GENOMIC DNA]</scope>
    <source>
        <strain evidence="2 3">K_LL004</strain>
    </source>
</reference>
<dbReference type="Proteomes" id="UP000663608">
    <property type="component" value="Chromosome"/>
</dbReference>
<evidence type="ECO:0000313" key="3">
    <source>
        <dbReference type="Proteomes" id="UP000663608"/>
    </source>
</evidence>
<evidence type="ECO:0000256" key="1">
    <source>
        <dbReference type="SAM" id="Phobius"/>
    </source>
</evidence>
<feature type="transmembrane region" description="Helical" evidence="1">
    <location>
        <begin position="42"/>
        <end position="69"/>
    </location>
</feature>
<dbReference type="EMBL" id="CP070872">
    <property type="protein sequence ID" value="QSE75838.1"/>
    <property type="molecule type" value="Genomic_DNA"/>
</dbReference>
<gene>
    <name evidence="2" type="ORF">JW886_04980</name>
</gene>
<evidence type="ECO:0000313" key="2">
    <source>
        <dbReference type="EMBL" id="QSE75838.1"/>
    </source>
</evidence>
<dbReference type="KEGG" id="lti:JW886_04980"/>
<proteinExistence type="predicted"/>
<organism evidence="2 3">
    <name type="scientific">Lactococcus taiwanensis</name>
    <dbReference type="NCBI Taxonomy" id="1151742"/>
    <lineage>
        <taxon>Bacteria</taxon>
        <taxon>Bacillati</taxon>
        <taxon>Bacillota</taxon>
        <taxon>Bacilli</taxon>
        <taxon>Lactobacillales</taxon>
        <taxon>Streptococcaceae</taxon>
        <taxon>Lactococcus</taxon>
    </lineage>
</organism>
<keyword evidence="3" id="KW-1185">Reference proteome</keyword>
<keyword evidence="1" id="KW-0472">Membrane</keyword>
<dbReference type="RefSeq" id="WP_205871450.1">
    <property type="nucleotide sequence ID" value="NZ_CP070872.1"/>
</dbReference>
<keyword evidence="1" id="KW-1133">Transmembrane helix</keyword>
<name>A0AA45QQE4_9LACT</name>
<protein>
    <submittedName>
        <fullName evidence="2">Uncharacterized protein</fullName>
    </submittedName>
</protein>
<accession>A0AA45QQE4</accession>
<keyword evidence="1" id="KW-0812">Transmembrane</keyword>